<dbReference type="InterPro" id="IPR020476">
    <property type="entry name" value="Nudix_hydrolase"/>
</dbReference>
<dbReference type="InterPro" id="IPR000086">
    <property type="entry name" value="NUDIX_hydrolase_dom"/>
</dbReference>
<dbReference type="InterPro" id="IPR015797">
    <property type="entry name" value="NUDIX_hydrolase-like_dom_sf"/>
</dbReference>
<evidence type="ECO:0000313" key="6">
    <source>
        <dbReference type="Proteomes" id="UP000229976"/>
    </source>
</evidence>
<name>A0A2G9YU07_9BACT</name>
<evidence type="ECO:0000259" key="4">
    <source>
        <dbReference type="PROSITE" id="PS51462"/>
    </source>
</evidence>
<evidence type="ECO:0000256" key="1">
    <source>
        <dbReference type="ARBA" id="ARBA00001946"/>
    </source>
</evidence>
<comment type="cofactor">
    <cofactor evidence="1">
        <name>Mg(2+)</name>
        <dbReference type="ChEBI" id="CHEBI:18420"/>
    </cofactor>
</comment>
<evidence type="ECO:0000313" key="5">
    <source>
        <dbReference type="EMBL" id="PIP22735.1"/>
    </source>
</evidence>
<dbReference type="Proteomes" id="UP000229976">
    <property type="component" value="Unassembled WGS sequence"/>
</dbReference>
<dbReference type="GO" id="GO:0016787">
    <property type="term" value="F:hydrolase activity"/>
    <property type="evidence" value="ECO:0007669"/>
    <property type="project" value="UniProtKB-KW"/>
</dbReference>
<dbReference type="PANTHER" id="PTHR43046:SF14">
    <property type="entry name" value="MUTT_NUDIX FAMILY PROTEIN"/>
    <property type="match status" value="1"/>
</dbReference>
<dbReference type="EMBL" id="PCRO01000030">
    <property type="protein sequence ID" value="PIP22735.1"/>
    <property type="molecule type" value="Genomic_DNA"/>
</dbReference>
<protein>
    <recommendedName>
        <fullName evidence="4">Nudix hydrolase domain-containing protein</fullName>
    </recommendedName>
</protein>
<dbReference type="PRINTS" id="PR00502">
    <property type="entry name" value="NUDIXFAMILY"/>
</dbReference>
<dbReference type="PANTHER" id="PTHR43046">
    <property type="entry name" value="GDP-MANNOSE MANNOSYL HYDROLASE"/>
    <property type="match status" value="1"/>
</dbReference>
<dbReference type="AlphaFoldDB" id="A0A2G9YU07"/>
<keyword evidence="2 3" id="KW-0378">Hydrolase</keyword>
<comment type="similarity">
    <text evidence="3">Belongs to the Nudix hydrolase family.</text>
</comment>
<dbReference type="SUPFAM" id="SSF55811">
    <property type="entry name" value="Nudix"/>
    <property type="match status" value="1"/>
</dbReference>
<dbReference type="Pfam" id="PF00293">
    <property type="entry name" value="NUDIX"/>
    <property type="match status" value="1"/>
</dbReference>
<comment type="caution">
    <text evidence="5">The sequence shown here is derived from an EMBL/GenBank/DDBJ whole genome shotgun (WGS) entry which is preliminary data.</text>
</comment>
<accession>A0A2G9YU07</accession>
<organism evidence="5 6">
    <name type="scientific">Candidatus Nealsonbacteria bacterium CG23_combo_of_CG06-09_8_20_14_all_39_17</name>
    <dbReference type="NCBI Taxonomy" id="1974722"/>
    <lineage>
        <taxon>Bacteria</taxon>
        <taxon>Candidatus Nealsoniibacteriota</taxon>
    </lineage>
</organism>
<reference evidence="5 6" key="1">
    <citation type="submission" date="2017-09" db="EMBL/GenBank/DDBJ databases">
        <title>Depth-based differentiation of microbial function through sediment-hosted aquifers and enrichment of novel symbionts in the deep terrestrial subsurface.</title>
        <authorList>
            <person name="Probst A.J."/>
            <person name="Ladd B."/>
            <person name="Jarett J.K."/>
            <person name="Geller-Mcgrath D.E."/>
            <person name="Sieber C.M."/>
            <person name="Emerson J.B."/>
            <person name="Anantharaman K."/>
            <person name="Thomas B.C."/>
            <person name="Malmstrom R."/>
            <person name="Stieglmeier M."/>
            <person name="Klingl A."/>
            <person name="Woyke T."/>
            <person name="Ryan C.M."/>
            <person name="Banfield J.F."/>
        </authorList>
    </citation>
    <scope>NUCLEOTIDE SEQUENCE [LARGE SCALE GENOMIC DNA]</scope>
    <source>
        <strain evidence="5">CG23_combo_of_CG06-09_8_20_14_all_39_17</strain>
    </source>
</reference>
<dbReference type="InterPro" id="IPR020084">
    <property type="entry name" value="NUDIX_hydrolase_CS"/>
</dbReference>
<evidence type="ECO:0000256" key="2">
    <source>
        <dbReference type="ARBA" id="ARBA00022801"/>
    </source>
</evidence>
<gene>
    <name evidence="5" type="ORF">COX37_02395</name>
</gene>
<proteinExistence type="inferred from homology"/>
<dbReference type="PROSITE" id="PS00893">
    <property type="entry name" value="NUDIX_BOX"/>
    <property type="match status" value="1"/>
</dbReference>
<feature type="domain" description="Nudix hydrolase" evidence="4">
    <location>
        <begin position="26"/>
        <end position="161"/>
    </location>
</feature>
<dbReference type="PROSITE" id="PS51462">
    <property type="entry name" value="NUDIX"/>
    <property type="match status" value="1"/>
</dbReference>
<sequence>MEKDSKKIICKDVHGKEYEIAVGQLSFRPSVYGVIIQDGKAFLSKQWGDGYDFPGGGIELGETIEEALKREVKEETGLEVKVGEIIAVENSFFKFQSDGRYVQSILMYYACEVVGGEISTEFFDAYEKEYADKPEWIGLDEIEKIKFYNPVDSVKIIKIAKRMECPRRFANPL</sequence>
<evidence type="ECO:0000256" key="3">
    <source>
        <dbReference type="RuleBase" id="RU003476"/>
    </source>
</evidence>
<dbReference type="Gene3D" id="3.90.79.10">
    <property type="entry name" value="Nucleoside Triphosphate Pyrophosphohydrolase"/>
    <property type="match status" value="1"/>
</dbReference>